<gene>
    <name evidence="1" type="ORF">ACFQZI_02240</name>
</gene>
<dbReference type="EMBL" id="JBHTIA010000003">
    <property type="protein sequence ID" value="MFD0763656.1"/>
    <property type="molecule type" value="Genomic_DNA"/>
</dbReference>
<evidence type="ECO:0008006" key="3">
    <source>
        <dbReference type="Google" id="ProtNLM"/>
    </source>
</evidence>
<organism evidence="1 2">
    <name type="scientific">Mucilaginibacter lutimaris</name>
    <dbReference type="NCBI Taxonomy" id="931629"/>
    <lineage>
        <taxon>Bacteria</taxon>
        <taxon>Pseudomonadati</taxon>
        <taxon>Bacteroidota</taxon>
        <taxon>Sphingobacteriia</taxon>
        <taxon>Sphingobacteriales</taxon>
        <taxon>Sphingobacteriaceae</taxon>
        <taxon>Mucilaginibacter</taxon>
    </lineage>
</organism>
<name>A0ABW2ZBZ2_9SPHI</name>
<keyword evidence="2" id="KW-1185">Reference proteome</keyword>
<protein>
    <recommendedName>
        <fullName evidence="3">Sigma-70 family RNA polymerase sigma factor</fullName>
    </recommendedName>
</protein>
<dbReference type="RefSeq" id="WP_377137944.1">
    <property type="nucleotide sequence ID" value="NZ_JBHTIA010000003.1"/>
</dbReference>
<dbReference type="InterPro" id="IPR013324">
    <property type="entry name" value="RNA_pol_sigma_r3/r4-like"/>
</dbReference>
<accession>A0ABW2ZBZ2</accession>
<proteinExistence type="predicted"/>
<dbReference type="Proteomes" id="UP001597073">
    <property type="component" value="Unassembled WGS sequence"/>
</dbReference>
<dbReference type="SUPFAM" id="SSF88659">
    <property type="entry name" value="Sigma3 and sigma4 domains of RNA polymerase sigma factors"/>
    <property type="match status" value="1"/>
</dbReference>
<evidence type="ECO:0000313" key="2">
    <source>
        <dbReference type="Proteomes" id="UP001597073"/>
    </source>
</evidence>
<reference evidence="2" key="1">
    <citation type="journal article" date="2019" name="Int. J. Syst. Evol. Microbiol.">
        <title>The Global Catalogue of Microorganisms (GCM) 10K type strain sequencing project: providing services to taxonomists for standard genome sequencing and annotation.</title>
        <authorList>
            <consortium name="The Broad Institute Genomics Platform"/>
            <consortium name="The Broad Institute Genome Sequencing Center for Infectious Disease"/>
            <person name="Wu L."/>
            <person name="Ma J."/>
        </authorList>
    </citation>
    <scope>NUCLEOTIDE SEQUENCE [LARGE SCALE GENOMIC DNA]</scope>
    <source>
        <strain evidence="2">CCUG 60742</strain>
    </source>
</reference>
<evidence type="ECO:0000313" key="1">
    <source>
        <dbReference type="EMBL" id="MFD0763656.1"/>
    </source>
</evidence>
<sequence>MKQQLTYTEASSPAIKQSKQSLYAKYGAMLLGYIKEVVKEINVAEQYLVEIFNDLQHTDIEEILAPGANSFLRLQQLTRKKLSSFISTVEDCTDEAEITSKKAITGNKFIDMMDKEQQLVFCGVHYHGKTTANLATELNKTEDAIRQLLRESFTIIRKNRNDTAVH</sequence>
<comment type="caution">
    <text evidence="1">The sequence shown here is derived from an EMBL/GenBank/DDBJ whole genome shotgun (WGS) entry which is preliminary data.</text>
</comment>